<feature type="region of interest" description="Disordered" evidence="1">
    <location>
        <begin position="73"/>
        <end position="98"/>
    </location>
</feature>
<comment type="caution">
    <text evidence="2">The sequence shown here is derived from an EMBL/GenBank/DDBJ whole genome shotgun (WGS) entry which is preliminary data.</text>
</comment>
<sequence>MSTKFMKLSDRAEDIEVKWTLFKAAIPAFATGSCQCKRLGVAGAYLFPIESIIIRNESVAFVKVHALAGLNEKEKPETARRTHNGQHCEWSTEQSLTQ</sequence>
<dbReference type="PROSITE" id="PS51257">
    <property type="entry name" value="PROKAR_LIPOPROTEIN"/>
    <property type="match status" value="1"/>
</dbReference>
<proteinExistence type="predicted"/>
<organism evidence="2 3">
    <name type="scientific">Clavelina lepadiformis</name>
    <name type="common">Light-bulb sea squirt</name>
    <name type="synonym">Ascidia lepadiformis</name>
    <dbReference type="NCBI Taxonomy" id="159417"/>
    <lineage>
        <taxon>Eukaryota</taxon>
        <taxon>Metazoa</taxon>
        <taxon>Chordata</taxon>
        <taxon>Tunicata</taxon>
        <taxon>Ascidiacea</taxon>
        <taxon>Aplousobranchia</taxon>
        <taxon>Clavelinidae</taxon>
        <taxon>Clavelina</taxon>
    </lineage>
</organism>
<dbReference type="EMBL" id="CAWYQH010000174">
    <property type="protein sequence ID" value="CAK8697772.1"/>
    <property type="molecule type" value="Genomic_DNA"/>
</dbReference>
<keyword evidence="3" id="KW-1185">Reference proteome</keyword>
<evidence type="ECO:0000313" key="3">
    <source>
        <dbReference type="Proteomes" id="UP001642483"/>
    </source>
</evidence>
<evidence type="ECO:0000256" key="1">
    <source>
        <dbReference type="SAM" id="MobiDB-lite"/>
    </source>
</evidence>
<feature type="compositionally biased region" description="Polar residues" evidence="1">
    <location>
        <begin position="89"/>
        <end position="98"/>
    </location>
</feature>
<reference evidence="2 3" key="1">
    <citation type="submission" date="2024-02" db="EMBL/GenBank/DDBJ databases">
        <authorList>
            <person name="Daric V."/>
            <person name="Darras S."/>
        </authorList>
    </citation>
    <scope>NUCLEOTIDE SEQUENCE [LARGE SCALE GENOMIC DNA]</scope>
</reference>
<gene>
    <name evidence="2" type="ORF">CVLEPA_LOCUS31276</name>
</gene>
<evidence type="ECO:0000313" key="2">
    <source>
        <dbReference type="EMBL" id="CAK8697772.1"/>
    </source>
</evidence>
<protein>
    <submittedName>
        <fullName evidence="2">Uncharacterized protein</fullName>
    </submittedName>
</protein>
<dbReference type="Proteomes" id="UP001642483">
    <property type="component" value="Unassembled WGS sequence"/>
</dbReference>
<accession>A0ABP0H1K4</accession>
<name>A0ABP0H1K4_CLALP</name>